<evidence type="ECO:0000313" key="21">
    <source>
        <dbReference type="EMBL" id="SSX09703.1"/>
    </source>
</evidence>
<evidence type="ECO:0000256" key="12">
    <source>
        <dbReference type="ARBA" id="ARBA00023310"/>
    </source>
</evidence>
<dbReference type="GO" id="GO:0005743">
    <property type="term" value="C:mitochondrial inner membrane"/>
    <property type="evidence" value="ECO:0007669"/>
    <property type="project" value="UniProtKB-SubCell"/>
</dbReference>
<dbReference type="Pfam" id="PF21335">
    <property type="entry name" value="ATPD_C_metazoa"/>
    <property type="match status" value="1"/>
</dbReference>
<dbReference type="InterPro" id="IPR020546">
    <property type="entry name" value="ATP_synth_F1_dsu/esu_N"/>
</dbReference>
<evidence type="ECO:0000313" key="20">
    <source>
        <dbReference type="EMBL" id="SSX09420.1"/>
    </source>
</evidence>
<dbReference type="FunFam" id="1.20.5.440:FF:000002">
    <property type="entry name" value="ATP synthase subunit delta, mitochondrial"/>
    <property type="match status" value="1"/>
</dbReference>
<comment type="subunit">
    <text evidence="16">Component of the ATP synthase complex composed at least of ATP5F1A/subunit alpha, ATP5F1B/subunit beta, ATP5MC1/subunit c (homooctomer), MT-ATP6/subunit a, MT-ATP8/subunit 8, ATP5ME/subunit e, ATP5MF/subunit f, ATP5MG/subunit g, ATP5MK/subunit k, ATP5MJ/subunit j, ATP5F1C/subunit gamma, ATP5F1D/subunit delta, ATP5F1E/subunit epsilon, ATP5PF/subunit F6, ATP5PB/subunit b, ATP5PD/subunit d, ATP5PO/subunit OSCP. ATP synthase complex consists of a soluble F(1) head domain (subunits alpha(3) and beta(3)) - the catalytic core - and a membrane F(0) domain - the membrane proton channel (subunits c, a, 8, e, f, g, k and j). These two domains are linked by a central stalk (subunits gamma, delta, and epsilon) rotating inside the F1 region and a stationary peripheral stalk (subunits F6, b, d, and OSCP). Component of a complex composed at least by ATPIF1, ATP5F1A, ATP5F1B, ATP5F1C AND ATP5F1E.</text>
</comment>
<dbReference type="HAMAP" id="MF_00530">
    <property type="entry name" value="ATP_synth_epsil_bac"/>
    <property type="match status" value="1"/>
</dbReference>
<comment type="function">
    <text evidence="15">Subunit delta, of the mitochondrial membrane ATP synthase complex (F(1)F(0) ATP synthase or Complex V) that produces ATP from ADP in the presence of a proton gradient across the membrane which is generated by electron transport complexes of the respiratory chain. ATP synthase complex consist of a soluble F(1) head domain - the catalytic core - and a membrane F(1) domain - the membrane proton channel. These two domains are linked by a central stalk rotating inside the F(1) region and a stationary peripheral stalk. During catalysis, ATP synthesis in the catalytic domain of F(1) is coupled via a rotary mechanism of the central stalk subunits to proton translocation. In vivo, can only synthesize ATP although its ATP hydrolase activity can be activated artificially in vitro. With the central stalk subunit gamma, is essential for the biogenesis of F(1) catalytic part of the ATP synthase complex namely in the formation of F1 assembly intermediate.</text>
</comment>
<dbReference type="SUPFAM" id="SSF51344">
    <property type="entry name" value="Epsilon subunit of F1F0-ATP synthase N-terminal domain"/>
    <property type="match status" value="1"/>
</dbReference>
<feature type="domain" description="ATP synthase F1 complex delta/epsilon subunit N-terminal" evidence="18">
    <location>
        <begin position="29"/>
        <end position="109"/>
    </location>
</feature>
<reference evidence="20" key="1">
    <citation type="submission" date="2018-04" db="EMBL/GenBank/DDBJ databases">
        <authorList>
            <person name="Go L.Y."/>
            <person name="Mitchell J.A."/>
        </authorList>
    </citation>
    <scope>NUCLEOTIDE SEQUENCE</scope>
    <source>
        <tissue evidence="20">Whole organism</tissue>
    </source>
</reference>
<dbReference type="SUPFAM" id="SSF46604">
    <property type="entry name" value="Epsilon subunit of F1F0-ATP synthase C-terminal domain"/>
    <property type="match status" value="1"/>
</dbReference>
<dbReference type="InterPro" id="IPR036771">
    <property type="entry name" value="ATPsynth_dsu/esu_N"/>
</dbReference>
<evidence type="ECO:0000256" key="17">
    <source>
        <dbReference type="ARBA" id="ARBA00070799"/>
    </source>
</evidence>
<gene>
    <name evidence="20" type="primary">CSON001135</name>
    <name evidence="21" type="synonym">CSON001379</name>
</gene>
<dbReference type="EMBL" id="UFQT01001201">
    <property type="protein sequence ID" value="SSX29478.1"/>
    <property type="molecule type" value="Genomic_DNA"/>
</dbReference>
<evidence type="ECO:0000256" key="1">
    <source>
        <dbReference type="ARBA" id="ARBA00004273"/>
    </source>
</evidence>
<dbReference type="NCBIfam" id="TIGR01216">
    <property type="entry name" value="ATP_synt_epsi"/>
    <property type="match status" value="1"/>
</dbReference>
<keyword evidence="9" id="KW-0496">Mitochondrion</keyword>
<keyword evidence="3" id="KW-0813">Transport</keyword>
<dbReference type="InterPro" id="IPR001469">
    <property type="entry name" value="ATP_synth_F1_dsu/esu"/>
</dbReference>
<evidence type="ECO:0000256" key="11">
    <source>
        <dbReference type="ARBA" id="ARBA00023196"/>
    </source>
</evidence>
<organism evidence="20">
    <name type="scientific">Culicoides sonorensis</name>
    <name type="common">Biting midge</name>
    <dbReference type="NCBI Taxonomy" id="179676"/>
    <lineage>
        <taxon>Eukaryota</taxon>
        <taxon>Metazoa</taxon>
        <taxon>Ecdysozoa</taxon>
        <taxon>Arthropoda</taxon>
        <taxon>Hexapoda</taxon>
        <taxon>Insecta</taxon>
        <taxon>Pterygota</taxon>
        <taxon>Neoptera</taxon>
        <taxon>Endopterygota</taxon>
        <taxon>Diptera</taxon>
        <taxon>Nematocera</taxon>
        <taxon>Chironomoidea</taxon>
        <taxon>Ceratopogonidae</taxon>
        <taxon>Ceratopogoninae</taxon>
        <taxon>Culicoides</taxon>
        <taxon>Monoculicoides</taxon>
    </lineage>
</organism>
<evidence type="ECO:0000256" key="14">
    <source>
        <dbReference type="ARBA" id="ARBA00032372"/>
    </source>
</evidence>
<evidence type="ECO:0000256" key="2">
    <source>
        <dbReference type="ARBA" id="ARBA00005712"/>
    </source>
</evidence>
<dbReference type="GO" id="GO:0046933">
    <property type="term" value="F:proton-transporting ATP synthase activity, rotational mechanism"/>
    <property type="evidence" value="ECO:0007669"/>
    <property type="project" value="InterPro"/>
</dbReference>
<name>A0A336KXP7_CULSO</name>
<evidence type="ECO:0000256" key="7">
    <source>
        <dbReference type="ARBA" id="ARBA00022990"/>
    </source>
</evidence>
<evidence type="ECO:0000256" key="13">
    <source>
        <dbReference type="ARBA" id="ARBA00031669"/>
    </source>
</evidence>
<evidence type="ECO:0000256" key="6">
    <source>
        <dbReference type="ARBA" id="ARBA00022946"/>
    </source>
</evidence>
<evidence type="ECO:0000256" key="15">
    <source>
        <dbReference type="ARBA" id="ARBA00056834"/>
    </source>
</evidence>
<dbReference type="FunFam" id="2.60.15.10:FF:000004">
    <property type="entry name" value="ATP synthase subunit delta, mitochondrial"/>
    <property type="match status" value="1"/>
</dbReference>
<keyword evidence="8" id="KW-0406">Ion transport</keyword>
<evidence type="ECO:0000256" key="4">
    <source>
        <dbReference type="ARBA" id="ARBA00022781"/>
    </source>
</evidence>
<feature type="domain" description="F1F0-ATP synthase delta subunit C-terminal" evidence="19">
    <location>
        <begin position="115"/>
        <end position="156"/>
    </location>
</feature>
<protein>
    <recommendedName>
        <fullName evidence="17">ATP synthase F(1) complex subunit delta, mitochondrial</fullName>
    </recommendedName>
    <alternativeName>
        <fullName evidence="14">ATP synthase F1 subunit delta</fullName>
    </alternativeName>
    <alternativeName>
        <fullName evidence="13">F-ATPase delta subunit</fullName>
    </alternativeName>
</protein>
<comment type="subcellular location">
    <subcellularLocation>
        <location evidence="1">Mitochondrion inner membrane</location>
    </subcellularLocation>
</comment>
<evidence type="ECO:0000256" key="5">
    <source>
        <dbReference type="ARBA" id="ARBA00022792"/>
    </source>
</evidence>
<proteinExistence type="inferred from homology"/>
<keyword evidence="12" id="KW-0066">ATP synthesis</keyword>
<dbReference type="EMBL" id="UFQS01001201">
    <property type="protein sequence ID" value="SSX09703.1"/>
    <property type="molecule type" value="Genomic_DNA"/>
</dbReference>
<evidence type="ECO:0000256" key="10">
    <source>
        <dbReference type="ARBA" id="ARBA00023136"/>
    </source>
</evidence>
<evidence type="ECO:0000256" key="16">
    <source>
        <dbReference type="ARBA" id="ARBA00062932"/>
    </source>
</evidence>
<keyword evidence="5" id="KW-0999">Mitochondrion inner membrane</keyword>
<dbReference type="InterPro" id="IPR036794">
    <property type="entry name" value="ATP_F1_dsu/esu_C_sf"/>
</dbReference>
<keyword evidence="4" id="KW-0375">Hydrogen ion transport</keyword>
<dbReference type="CDD" id="cd12152">
    <property type="entry name" value="F1-ATPase_delta"/>
    <property type="match status" value="1"/>
</dbReference>
<dbReference type="EMBL" id="UFQS01001175">
    <property type="protein sequence ID" value="SSX09420.1"/>
    <property type="molecule type" value="Genomic_DNA"/>
</dbReference>
<dbReference type="GO" id="GO:0045259">
    <property type="term" value="C:proton-transporting ATP synthase complex"/>
    <property type="evidence" value="ECO:0007669"/>
    <property type="project" value="UniProtKB-KW"/>
</dbReference>
<comment type="similarity">
    <text evidence="2">Belongs to the ATPase epsilon chain family.</text>
</comment>
<reference evidence="22" key="2">
    <citation type="submission" date="2018-07" db="EMBL/GenBank/DDBJ databases">
        <authorList>
            <person name="Quirk P.G."/>
            <person name="Krulwich T.A."/>
        </authorList>
    </citation>
    <scope>NUCLEOTIDE SEQUENCE</scope>
</reference>
<dbReference type="Pfam" id="PF02823">
    <property type="entry name" value="ATP-synt_DE_N"/>
    <property type="match status" value="1"/>
</dbReference>
<evidence type="ECO:0000256" key="9">
    <source>
        <dbReference type="ARBA" id="ARBA00023128"/>
    </source>
</evidence>
<dbReference type="OMA" id="HQTLYSE"/>
<keyword evidence="7" id="KW-0007">Acetylation</keyword>
<evidence type="ECO:0000313" key="22">
    <source>
        <dbReference type="EMBL" id="SSX29321.1"/>
    </source>
</evidence>
<sequence length="161" mass="17067">MSLAFRGARLLSSRAVRMMQKRGYADEMSFTFAASNKVFYDAAAIRQVDVPSFSGSFGILPKHVPTLAVIKPGVVTVYEADGKVQKVFVSSGTITVNDDSSVQVLAEEAHPVENLDASAARECLSKAQQELSSASDDKKRAEAAIAVEVAEALVKAAETGA</sequence>
<dbReference type="AlphaFoldDB" id="A0A336KXP7"/>
<keyword evidence="6" id="KW-0809">Transit peptide</keyword>
<dbReference type="PANTHER" id="PTHR13822">
    <property type="entry name" value="ATP SYNTHASE DELTA/EPSILON CHAIN"/>
    <property type="match status" value="1"/>
</dbReference>
<keyword evidence="11" id="KW-0139">CF(1)</keyword>
<accession>A0A336KXP7</accession>
<dbReference type="InterPro" id="IPR048937">
    <property type="entry name" value="ATPD_C_metazoa"/>
</dbReference>
<dbReference type="EMBL" id="UFQT01001175">
    <property type="protein sequence ID" value="SSX29321.1"/>
    <property type="molecule type" value="Genomic_DNA"/>
</dbReference>
<dbReference type="PANTHER" id="PTHR13822:SF7">
    <property type="entry name" value="ATP SYNTHASE SUBUNIT DELTA, MITOCHONDRIAL"/>
    <property type="match status" value="1"/>
</dbReference>
<evidence type="ECO:0000259" key="18">
    <source>
        <dbReference type="Pfam" id="PF02823"/>
    </source>
</evidence>
<keyword evidence="10" id="KW-0472">Membrane</keyword>
<evidence type="ECO:0000259" key="19">
    <source>
        <dbReference type="Pfam" id="PF21335"/>
    </source>
</evidence>
<evidence type="ECO:0000256" key="8">
    <source>
        <dbReference type="ARBA" id="ARBA00023065"/>
    </source>
</evidence>
<dbReference type="Gene3D" id="1.20.5.440">
    <property type="entry name" value="ATP synthase delta/epsilon subunit, C-terminal domain"/>
    <property type="match status" value="1"/>
</dbReference>
<dbReference type="VEuPathDB" id="VectorBase:CSON001135"/>
<evidence type="ECO:0000256" key="3">
    <source>
        <dbReference type="ARBA" id="ARBA00022448"/>
    </source>
</evidence>
<dbReference type="VEuPathDB" id="VectorBase:CSON001379"/>
<dbReference type="Gene3D" id="2.60.15.10">
    <property type="entry name" value="F0F1 ATP synthase delta/epsilon subunit, N-terminal"/>
    <property type="match status" value="1"/>
</dbReference>